<gene>
    <name evidence="2" type="ORF">DL764_009251</name>
</gene>
<name>A0A4Q4SVE8_9PEZI</name>
<evidence type="ECO:0000256" key="1">
    <source>
        <dbReference type="SAM" id="MobiDB-lite"/>
    </source>
</evidence>
<evidence type="ECO:0000313" key="3">
    <source>
        <dbReference type="Proteomes" id="UP000293360"/>
    </source>
</evidence>
<feature type="region of interest" description="Disordered" evidence="1">
    <location>
        <begin position="133"/>
        <end position="189"/>
    </location>
</feature>
<evidence type="ECO:0000313" key="2">
    <source>
        <dbReference type="EMBL" id="RYO84964.1"/>
    </source>
</evidence>
<accession>A0A4Q4SVE8</accession>
<organism evidence="2 3">
    <name type="scientific">Monosporascus ibericus</name>
    <dbReference type="NCBI Taxonomy" id="155417"/>
    <lineage>
        <taxon>Eukaryota</taxon>
        <taxon>Fungi</taxon>
        <taxon>Dikarya</taxon>
        <taxon>Ascomycota</taxon>
        <taxon>Pezizomycotina</taxon>
        <taxon>Sordariomycetes</taxon>
        <taxon>Xylariomycetidae</taxon>
        <taxon>Xylariales</taxon>
        <taxon>Xylariales incertae sedis</taxon>
        <taxon>Monosporascus</taxon>
    </lineage>
</organism>
<feature type="region of interest" description="Disordered" evidence="1">
    <location>
        <begin position="41"/>
        <end position="78"/>
    </location>
</feature>
<dbReference type="STRING" id="155417.A0A4Q4SVE8"/>
<dbReference type="EMBL" id="QJNU01000832">
    <property type="protein sequence ID" value="RYO84964.1"/>
    <property type="molecule type" value="Genomic_DNA"/>
</dbReference>
<comment type="caution">
    <text evidence="2">The sequence shown here is derived from an EMBL/GenBank/DDBJ whole genome shotgun (WGS) entry which is preliminary data.</text>
</comment>
<reference evidence="2 3" key="1">
    <citation type="submission" date="2018-06" db="EMBL/GenBank/DDBJ databases">
        <title>Complete Genomes of Monosporascus.</title>
        <authorList>
            <person name="Robinson A.J."/>
            <person name="Natvig D.O."/>
        </authorList>
    </citation>
    <scope>NUCLEOTIDE SEQUENCE [LARGE SCALE GENOMIC DNA]</scope>
    <source>
        <strain evidence="2 3">CBS 110550</strain>
    </source>
</reference>
<feature type="compositionally biased region" description="Low complexity" evidence="1">
    <location>
        <begin position="173"/>
        <end position="186"/>
    </location>
</feature>
<sequence>MSLLNRVRGKLSGYQADVDPHEWRLPGLSSYSVTLPRKARTFAGGSGSPRSSRFSFSSSKTNLENDTDNNNNNATQVPDPRIFRNAFIPGDPALAISGGNLVYPDVSHAAVHLALIECFANLRRSSAWEELPDVDAHPPSYEDVHSDTHSSAHDEEPGDGKLDGAGPAENRESGPSSPSTTRTTWTDNDESQRRWDLLVRLAVTRFGAWWANIDKMLNHAMAYTPSSYYQMPSSYSAPYPARLHGSNPGMLQLAPDYLPPLDVLLVWYALILDPDYSTRSPYNVACRQHASSSSLVVSRLQHLCFPWSAIRDVIDLRTMRYELPRAAASLFRTLSGQSADVLEYLAAPPAYTRRADGGLLFGSSLGSSSSDDDSATAIPAAAGPDLLFAAVKRQEPFFERALAADWVRAPALEGSLRRAGWAYLKHVVLYDEPLRQDSHDADAAADSAPALPFGVELMWRTHRLYPLQYRLFHEGDAVSDLRNGVLPLQDRRSKIPPYQEASDVCVCWTCERIRDEEPGFAYDASAADEPRYDVTLLRGLSSEQLRAIQEDLGFYHAIREARTLGLPLPTRSPAVAEKRRRDSMRAEERRSIVFVD</sequence>
<dbReference type="AlphaFoldDB" id="A0A4Q4SVE8"/>
<feature type="compositionally biased region" description="Basic and acidic residues" evidence="1">
    <location>
        <begin position="134"/>
        <end position="162"/>
    </location>
</feature>
<feature type="compositionally biased region" description="Low complexity" evidence="1">
    <location>
        <begin position="48"/>
        <end position="73"/>
    </location>
</feature>
<proteinExistence type="predicted"/>
<keyword evidence="3" id="KW-1185">Reference proteome</keyword>
<dbReference type="OrthoDB" id="2684236at2759"/>
<protein>
    <submittedName>
        <fullName evidence="2">Uncharacterized protein</fullName>
    </submittedName>
</protein>
<dbReference type="Proteomes" id="UP000293360">
    <property type="component" value="Unassembled WGS sequence"/>
</dbReference>